<proteinExistence type="predicted"/>
<keyword evidence="3" id="KW-1185">Reference proteome</keyword>
<protein>
    <submittedName>
        <fullName evidence="2">Uncharacterized protein</fullName>
    </submittedName>
</protein>
<feature type="region of interest" description="Disordered" evidence="1">
    <location>
        <begin position="72"/>
        <end position="101"/>
    </location>
</feature>
<feature type="region of interest" description="Disordered" evidence="1">
    <location>
        <begin position="118"/>
        <end position="167"/>
    </location>
</feature>
<sequence length="186" mass="19850">MSDAHRPLQLRTADASPVLDFVQTPARSRLRLPMLMLTVLVAAVLALQGGRWWVPTKAAAVVSDKSTKILTAENSGNMPAPAQENESAQPAAAHQALTEKQDKPVVAAMLPARDKMRGEIASRPGRRRPAPHAPSRVTVASAEMPASHGSGEVLSASAERREPEPALVMPEVTLRSHVRLTNGALN</sequence>
<organism evidence="2 3">
    <name type="scientific">Collimonas pratensis</name>
    <dbReference type="NCBI Taxonomy" id="279113"/>
    <lineage>
        <taxon>Bacteria</taxon>
        <taxon>Pseudomonadati</taxon>
        <taxon>Pseudomonadota</taxon>
        <taxon>Betaproteobacteria</taxon>
        <taxon>Burkholderiales</taxon>
        <taxon>Oxalobacteraceae</taxon>
        <taxon>Collimonas</taxon>
    </lineage>
</organism>
<gene>
    <name evidence="2" type="ORF">CPter291_4316</name>
</gene>
<accession>A0ABM5ZBR7</accession>
<evidence type="ECO:0000313" key="2">
    <source>
        <dbReference type="EMBL" id="AMP16543.1"/>
    </source>
</evidence>
<dbReference type="RefSeq" id="WP_156480150.1">
    <property type="nucleotide sequence ID" value="NZ_CP013236.1"/>
</dbReference>
<evidence type="ECO:0000313" key="3">
    <source>
        <dbReference type="Proteomes" id="UP000074914"/>
    </source>
</evidence>
<dbReference type="Proteomes" id="UP000074914">
    <property type="component" value="Chromosome"/>
</dbReference>
<name>A0ABM5ZBR7_9BURK</name>
<reference evidence="2 3" key="1">
    <citation type="submission" date="2015-11" db="EMBL/GenBank/DDBJ databases">
        <title>Exploring the genomic traits of fungus-feeding bacterial genus Collimonas.</title>
        <authorList>
            <person name="Song C."/>
            <person name="Schmidt R."/>
            <person name="de Jager V."/>
            <person name="Krzyzanowska D."/>
            <person name="Jongedijk E."/>
            <person name="Cankar K."/>
            <person name="Beekwilder J."/>
            <person name="van Veen A."/>
            <person name="de Boer W."/>
            <person name="van Veen J.A."/>
            <person name="Garbeva P."/>
        </authorList>
    </citation>
    <scope>NUCLEOTIDE SEQUENCE [LARGE SCALE GENOMIC DNA]</scope>
    <source>
        <strain evidence="2 3">Ter291</strain>
    </source>
</reference>
<dbReference type="EMBL" id="CP013236">
    <property type="protein sequence ID" value="AMP16543.1"/>
    <property type="molecule type" value="Genomic_DNA"/>
</dbReference>
<evidence type="ECO:0000256" key="1">
    <source>
        <dbReference type="SAM" id="MobiDB-lite"/>
    </source>
</evidence>